<proteinExistence type="predicted"/>
<keyword evidence="1" id="KW-1133">Transmembrane helix</keyword>
<evidence type="ECO:0000313" key="3">
    <source>
        <dbReference type="Proteomes" id="UP000002596"/>
    </source>
</evidence>
<dbReference type="HOGENOM" id="CLU_1691655_0_0_4"/>
<keyword evidence="1" id="KW-0812">Transmembrane</keyword>
<dbReference type="STRING" id="397945.Aave_1404"/>
<dbReference type="EMBL" id="CP000512">
    <property type="protein sequence ID" value="ABM31995.1"/>
    <property type="molecule type" value="Genomic_DNA"/>
</dbReference>
<evidence type="ECO:0000313" key="2">
    <source>
        <dbReference type="EMBL" id="ABM31995.1"/>
    </source>
</evidence>
<evidence type="ECO:0008006" key="4">
    <source>
        <dbReference type="Google" id="ProtNLM"/>
    </source>
</evidence>
<dbReference type="eggNOG" id="ENOG50344X0">
    <property type="taxonomic scope" value="Bacteria"/>
</dbReference>
<protein>
    <recommendedName>
        <fullName evidence="4">Transmembrane protein</fullName>
    </recommendedName>
</protein>
<dbReference type="KEGG" id="aav:Aave_1404"/>
<reference evidence="2" key="1">
    <citation type="submission" date="2006-12" db="EMBL/GenBank/DDBJ databases">
        <title>Complete sequence of Acidovorax avenae subsp. citrulli AAC00-1.</title>
        <authorList>
            <consortium name="US DOE Joint Genome Institute"/>
            <person name="Copeland A."/>
            <person name="Lucas S."/>
            <person name="Lapidus A."/>
            <person name="Barry K."/>
            <person name="Detter J.C."/>
            <person name="Glavina del Rio T."/>
            <person name="Dalin E."/>
            <person name="Tice H."/>
            <person name="Pitluck S."/>
            <person name="Kiss H."/>
            <person name="Brettin T."/>
            <person name="Bruce D."/>
            <person name="Han C."/>
            <person name="Tapia R."/>
            <person name="Gilna P."/>
            <person name="Schmutz J."/>
            <person name="Larimer F."/>
            <person name="Land M."/>
            <person name="Hauser L."/>
            <person name="Kyrpides N."/>
            <person name="Kim E."/>
            <person name="Stahl D."/>
            <person name="Richardson P."/>
        </authorList>
    </citation>
    <scope>NUCLEOTIDE SEQUENCE</scope>
    <source>
        <strain evidence="2">AAC00-1</strain>
    </source>
</reference>
<name>A1TM07_PARC0</name>
<feature type="transmembrane region" description="Helical" evidence="1">
    <location>
        <begin position="75"/>
        <end position="97"/>
    </location>
</feature>
<evidence type="ECO:0000256" key="1">
    <source>
        <dbReference type="SAM" id="Phobius"/>
    </source>
</evidence>
<gene>
    <name evidence="2" type="ordered locus">Aave_1404</name>
</gene>
<sequence>MGWLAFPHVHRALCRQPTRPEMHDIPALRKTMLWSTPLFIGISASCVWATLHGVVPVFQGIAARAPVVRIAPAAQLAPFVAVVCIMAIVLGAMRVALCREAAIAKFERAFTIAVLASGLVMLLIPVTSFVQRLYMPSIGYAACYELQGNPTLWFTDWVKDPALCVKGKSPEWVNEQVRHSPP</sequence>
<keyword evidence="1" id="KW-0472">Membrane</keyword>
<feature type="transmembrane region" description="Helical" evidence="1">
    <location>
        <begin position="32"/>
        <end position="55"/>
    </location>
</feature>
<dbReference type="AlphaFoldDB" id="A1TM07"/>
<accession>A1TM07</accession>
<organism evidence="2 3">
    <name type="scientific">Paracidovorax citrulli (strain AAC00-1)</name>
    <name type="common">Acidovorax citrulli</name>
    <dbReference type="NCBI Taxonomy" id="397945"/>
    <lineage>
        <taxon>Bacteria</taxon>
        <taxon>Pseudomonadati</taxon>
        <taxon>Pseudomonadota</taxon>
        <taxon>Betaproteobacteria</taxon>
        <taxon>Burkholderiales</taxon>
        <taxon>Comamonadaceae</taxon>
        <taxon>Paracidovorax</taxon>
    </lineage>
</organism>
<dbReference type="Proteomes" id="UP000002596">
    <property type="component" value="Chromosome"/>
</dbReference>
<feature type="transmembrane region" description="Helical" evidence="1">
    <location>
        <begin position="109"/>
        <end position="130"/>
    </location>
</feature>